<protein>
    <recommendedName>
        <fullName evidence="6">O-methyltransferase</fullName>
    </recommendedName>
</protein>
<dbReference type="InterPro" id="IPR002935">
    <property type="entry name" value="SAM_O-MeTrfase"/>
</dbReference>
<dbReference type="SUPFAM" id="SSF53335">
    <property type="entry name" value="S-adenosyl-L-methionine-dependent methyltransferases"/>
    <property type="match status" value="1"/>
</dbReference>
<evidence type="ECO:0000256" key="1">
    <source>
        <dbReference type="ARBA" id="ARBA00022603"/>
    </source>
</evidence>
<organism evidence="4 5">
    <name type="scientific">Aeropyrum pernix</name>
    <dbReference type="NCBI Taxonomy" id="56636"/>
    <lineage>
        <taxon>Archaea</taxon>
        <taxon>Thermoproteota</taxon>
        <taxon>Thermoprotei</taxon>
        <taxon>Desulfurococcales</taxon>
        <taxon>Desulfurococcaceae</taxon>
        <taxon>Aeropyrum</taxon>
    </lineage>
</organism>
<reference evidence="4 5" key="1">
    <citation type="submission" date="2017-02" db="EMBL/GenBank/DDBJ databases">
        <title>isolation and characterization of a novel temperate virus Aeropyrum globular virus 1 infecting hyperthermophilic archaeon Aeropyrum.</title>
        <authorList>
            <person name="Yumiya M."/>
            <person name="Yoshida T."/>
            <person name="Sako Y."/>
        </authorList>
    </citation>
    <scope>NUCLEOTIDE SEQUENCE [LARGE SCALE GENOMIC DNA]</scope>
    <source>
        <strain evidence="4 5">YK1-12-2013</strain>
    </source>
</reference>
<dbReference type="CDD" id="cd02440">
    <property type="entry name" value="AdoMet_MTases"/>
    <property type="match status" value="1"/>
</dbReference>
<dbReference type="Gene3D" id="3.40.50.150">
    <property type="entry name" value="Vaccinia Virus protein VP39"/>
    <property type="match status" value="1"/>
</dbReference>
<name>A0A401HA86_AERPX</name>
<dbReference type="InterPro" id="IPR029063">
    <property type="entry name" value="SAM-dependent_MTases_sf"/>
</dbReference>
<sequence>MLDLARRFNMLSERIRRESVELGIPAIDPEDGLILSSAAFYVGGRTGSYVDAGAGIGYSTIWIAYGAYHRCIDITCKIVAIEYDVELASILSRNLRDVEAMFRGRIEFEVVSGDALDYFSKLEEQGREVFDMAFVDIEKGDYPEALERLENLLTAGGVAAFHNAFQPPPPPLFFDMVSKRPWKPVVLPTPAGLLLAVKTAG</sequence>
<dbReference type="AlphaFoldDB" id="A0A401HA86"/>
<dbReference type="Pfam" id="PF01596">
    <property type="entry name" value="Methyltransf_3"/>
    <property type="match status" value="1"/>
</dbReference>
<keyword evidence="1" id="KW-0489">Methyltransferase</keyword>
<dbReference type="PANTHER" id="PTHR43167">
    <property type="entry name" value="PUTATIVE (AFU_ORTHOLOGUE AFUA_6G01830)-RELATED"/>
    <property type="match status" value="1"/>
</dbReference>
<proteinExistence type="predicted"/>
<dbReference type="EMBL" id="BDMD01000053">
    <property type="protein sequence ID" value="GBF09304.1"/>
    <property type="molecule type" value="Genomic_DNA"/>
</dbReference>
<comment type="caution">
    <text evidence="4">The sequence shown here is derived from an EMBL/GenBank/DDBJ whole genome shotgun (WGS) entry which is preliminary data.</text>
</comment>
<accession>A0A401HA86</accession>
<evidence type="ECO:0000313" key="5">
    <source>
        <dbReference type="Proteomes" id="UP000291213"/>
    </source>
</evidence>
<dbReference type="Proteomes" id="UP000291213">
    <property type="component" value="Unassembled WGS sequence"/>
</dbReference>
<dbReference type="GO" id="GO:0032259">
    <property type="term" value="P:methylation"/>
    <property type="evidence" value="ECO:0007669"/>
    <property type="project" value="UniProtKB-KW"/>
</dbReference>
<dbReference type="OrthoDB" id="21414at2157"/>
<evidence type="ECO:0008006" key="6">
    <source>
        <dbReference type="Google" id="ProtNLM"/>
    </source>
</evidence>
<evidence type="ECO:0000256" key="2">
    <source>
        <dbReference type="ARBA" id="ARBA00022679"/>
    </source>
</evidence>
<gene>
    <name evidence="4" type="ORF">apy_10290</name>
</gene>
<keyword evidence="3" id="KW-0949">S-adenosyl-L-methionine</keyword>
<dbReference type="PANTHER" id="PTHR43167:SF1">
    <property type="entry name" value="PUTATIVE (AFU_ORTHOLOGUE AFUA_6G01830)-RELATED"/>
    <property type="match status" value="1"/>
</dbReference>
<dbReference type="RefSeq" id="WP_131160292.1">
    <property type="nucleotide sequence ID" value="NZ_BDMD01000053.1"/>
</dbReference>
<keyword evidence="2" id="KW-0808">Transferase</keyword>
<dbReference type="GO" id="GO:0008171">
    <property type="term" value="F:O-methyltransferase activity"/>
    <property type="evidence" value="ECO:0007669"/>
    <property type="project" value="InterPro"/>
</dbReference>
<evidence type="ECO:0000313" key="4">
    <source>
        <dbReference type="EMBL" id="GBF09304.1"/>
    </source>
</evidence>
<evidence type="ECO:0000256" key="3">
    <source>
        <dbReference type="ARBA" id="ARBA00022691"/>
    </source>
</evidence>